<dbReference type="AlphaFoldDB" id="A0A813Z7R0"/>
<keyword evidence="1" id="KW-0732">Signal</keyword>
<proteinExistence type="predicted"/>
<sequence length="105" mass="11978">MQLVLFLVSCLALFVSGEETKRQAVFNQPIGQNTVNQISVGGGFFTKRDVDERVELGKRDIKRVVRQFSNQFKGPINQNQVNQVTVGKRYTNEIDPQFSPFYKHG</sequence>
<dbReference type="Proteomes" id="UP000663879">
    <property type="component" value="Unassembled WGS sequence"/>
</dbReference>
<comment type="caution">
    <text evidence="2">The sequence shown here is derived from an EMBL/GenBank/DDBJ whole genome shotgun (WGS) entry which is preliminary data.</text>
</comment>
<name>A0A813Z7R0_9BILA</name>
<evidence type="ECO:0000256" key="1">
    <source>
        <dbReference type="SAM" id="SignalP"/>
    </source>
</evidence>
<dbReference type="EMBL" id="CAJNOC010001836">
    <property type="protein sequence ID" value="CAF0894649.1"/>
    <property type="molecule type" value="Genomic_DNA"/>
</dbReference>
<feature type="chain" id="PRO_5032708527" evidence="1">
    <location>
        <begin position="18"/>
        <end position="105"/>
    </location>
</feature>
<protein>
    <submittedName>
        <fullName evidence="2">Uncharacterized protein</fullName>
    </submittedName>
</protein>
<gene>
    <name evidence="2" type="ORF">OXX778_LOCUS11089</name>
</gene>
<keyword evidence="3" id="KW-1185">Reference proteome</keyword>
<accession>A0A813Z7R0</accession>
<organism evidence="2 3">
    <name type="scientific">Brachionus calyciflorus</name>
    <dbReference type="NCBI Taxonomy" id="104777"/>
    <lineage>
        <taxon>Eukaryota</taxon>
        <taxon>Metazoa</taxon>
        <taxon>Spiralia</taxon>
        <taxon>Gnathifera</taxon>
        <taxon>Rotifera</taxon>
        <taxon>Eurotatoria</taxon>
        <taxon>Monogononta</taxon>
        <taxon>Pseudotrocha</taxon>
        <taxon>Ploima</taxon>
        <taxon>Brachionidae</taxon>
        <taxon>Brachionus</taxon>
    </lineage>
</organism>
<feature type="signal peptide" evidence="1">
    <location>
        <begin position="1"/>
        <end position="17"/>
    </location>
</feature>
<reference evidence="2" key="1">
    <citation type="submission" date="2021-02" db="EMBL/GenBank/DDBJ databases">
        <authorList>
            <person name="Nowell W R."/>
        </authorList>
    </citation>
    <scope>NUCLEOTIDE SEQUENCE</scope>
    <source>
        <strain evidence="2">Ploen Becks lab</strain>
    </source>
</reference>
<evidence type="ECO:0000313" key="2">
    <source>
        <dbReference type="EMBL" id="CAF0894649.1"/>
    </source>
</evidence>
<evidence type="ECO:0000313" key="3">
    <source>
        <dbReference type="Proteomes" id="UP000663879"/>
    </source>
</evidence>